<reference evidence="3" key="1">
    <citation type="submission" date="2025-08" db="UniProtKB">
        <authorList>
            <consortium name="RefSeq"/>
        </authorList>
    </citation>
    <scope>IDENTIFICATION</scope>
</reference>
<protein>
    <submittedName>
        <fullName evidence="3">Uncharacterized protein LOC115217579 isoform X1</fullName>
    </submittedName>
</protein>
<keyword evidence="1" id="KW-0732">Signal</keyword>
<feature type="chain" id="PRO_5027922627" evidence="1">
    <location>
        <begin position="20"/>
        <end position="167"/>
    </location>
</feature>
<evidence type="ECO:0000313" key="3">
    <source>
        <dbReference type="RefSeq" id="XP_029643186.1"/>
    </source>
</evidence>
<dbReference type="RefSeq" id="XP_029643186.1">
    <property type="nucleotide sequence ID" value="XM_029787326.2"/>
</dbReference>
<sequence length="167" mass="18904">MKTLFFITAVLFCWQNTAGCGNDERREKPDQYLIHSSKPQHEIIQETDVSDKVNSDPSQKSLTADQIIEQLKFQLGHLEMQIVSNNDTSSTINHIWQLVGAADSFGMKDLNRVLSLFTKLSREAIKLLHTHDYEGKNSPHGQLVMFVKALLMSLHEAGVIRDRNIVG</sequence>
<evidence type="ECO:0000313" key="2">
    <source>
        <dbReference type="Proteomes" id="UP000515154"/>
    </source>
</evidence>
<dbReference type="AlphaFoldDB" id="A0A6P7SZH6"/>
<name>A0A6P7SZH6_9MOLL</name>
<feature type="signal peptide" evidence="1">
    <location>
        <begin position="1"/>
        <end position="19"/>
    </location>
</feature>
<dbReference type="Proteomes" id="UP000515154">
    <property type="component" value="Linkage group LG11"/>
</dbReference>
<proteinExistence type="predicted"/>
<evidence type="ECO:0000256" key="1">
    <source>
        <dbReference type="SAM" id="SignalP"/>
    </source>
</evidence>
<organism evidence="2 3">
    <name type="scientific">Octopus sinensis</name>
    <name type="common">East Asian common octopus</name>
    <dbReference type="NCBI Taxonomy" id="2607531"/>
    <lineage>
        <taxon>Eukaryota</taxon>
        <taxon>Metazoa</taxon>
        <taxon>Spiralia</taxon>
        <taxon>Lophotrochozoa</taxon>
        <taxon>Mollusca</taxon>
        <taxon>Cephalopoda</taxon>
        <taxon>Coleoidea</taxon>
        <taxon>Octopodiformes</taxon>
        <taxon>Octopoda</taxon>
        <taxon>Incirrata</taxon>
        <taxon>Octopodidae</taxon>
        <taxon>Octopus</taxon>
    </lineage>
</organism>
<keyword evidence="2" id="KW-1185">Reference proteome</keyword>
<gene>
    <name evidence="3" type="primary">LOC115217579</name>
</gene>
<dbReference type="KEGG" id="osn:115217579"/>
<accession>A0A6P7SZH6</accession>